<accession>A0ABQ0ECV9</accession>
<dbReference type="EMBL" id="BAAFSG010000002">
    <property type="protein sequence ID" value="GAB1255480.1"/>
    <property type="molecule type" value="Genomic_DNA"/>
</dbReference>
<gene>
    <name evidence="1" type="ORF">Defa_29670</name>
</gene>
<comment type="caution">
    <text evidence="1">The sequence shown here is derived from an EMBL/GenBank/DDBJ whole genome shotgun (WGS) entry which is preliminary data.</text>
</comment>
<name>A0ABQ0ECV9_9BACT</name>
<evidence type="ECO:0000313" key="2">
    <source>
        <dbReference type="Proteomes" id="UP001628192"/>
    </source>
</evidence>
<proteinExistence type="predicted"/>
<dbReference type="RefSeq" id="WP_407845291.1">
    <property type="nucleotide sequence ID" value="NZ_BAAFSG010000002.1"/>
</dbReference>
<evidence type="ECO:0000313" key="1">
    <source>
        <dbReference type="EMBL" id="GAB1255480.1"/>
    </source>
</evidence>
<keyword evidence="2" id="KW-1185">Reference proteome</keyword>
<organism evidence="1 2">
    <name type="scientific">Desulfovibrio falkowii</name>
    <dbReference type="NCBI Taxonomy" id="3136602"/>
    <lineage>
        <taxon>Bacteria</taxon>
        <taxon>Pseudomonadati</taxon>
        <taxon>Thermodesulfobacteriota</taxon>
        <taxon>Desulfovibrionia</taxon>
        <taxon>Desulfovibrionales</taxon>
        <taxon>Desulfovibrionaceae</taxon>
        <taxon>Desulfovibrio</taxon>
    </lineage>
</organism>
<protein>
    <submittedName>
        <fullName evidence="1">Uncharacterized protein</fullName>
    </submittedName>
</protein>
<dbReference type="Proteomes" id="UP001628192">
    <property type="component" value="Unassembled WGS sequence"/>
</dbReference>
<reference evidence="1 2" key="1">
    <citation type="journal article" date="2025" name="Int. J. Syst. Evol. Microbiol.">
        <title>Desulfovibrio falkowii sp. nov., Porphyromonas miyakawae sp. nov., Mediterraneibacter flintii sp. nov. and Owariibacterium komagatae gen. nov., sp. nov., isolated from human faeces.</title>
        <authorList>
            <person name="Hamaguchi T."/>
            <person name="Ohara M."/>
            <person name="Hisatomi A."/>
            <person name="Sekiguchi K."/>
            <person name="Takeda J.I."/>
            <person name="Ueyama J."/>
            <person name="Ito M."/>
            <person name="Nishiwaki H."/>
            <person name="Ogi T."/>
            <person name="Hirayama M."/>
            <person name="Ohkuma M."/>
            <person name="Sakamoto M."/>
            <person name="Ohno K."/>
        </authorList>
    </citation>
    <scope>NUCLEOTIDE SEQUENCE [LARGE SCALE GENOMIC DNA]</scope>
    <source>
        <strain evidence="1 2">13CB8C</strain>
    </source>
</reference>
<sequence>MLNLSEFGILISAIGGVIIIYEKIFEKQDKYIVKFGHYHTEMDDRDAMFIVSRSFKPISIRDYGFIKNNGKLESIHWIAECASESDDYDIEQVGIAEHMEFNQRVEIKCRTGENVIGAFAIGGTQNFPRLSFDRNVSWIRRLFLHLKFYGGCFSTNKNRNCP</sequence>